<protein>
    <submittedName>
        <fullName evidence="1">MIOREX complex component 7</fullName>
    </submittedName>
</protein>
<accession>A0ACA9Y9I4</accession>
<comment type="caution">
    <text evidence="1">The sequence shown here is derived from an EMBL/GenBank/DDBJ whole genome shotgun (WGS) entry which is preliminary data.</text>
</comment>
<evidence type="ECO:0000313" key="2">
    <source>
        <dbReference type="Proteomes" id="UP001152531"/>
    </source>
</evidence>
<proteinExistence type="predicted"/>
<reference evidence="1" key="1">
    <citation type="submission" date="2022-06" db="EMBL/GenBank/DDBJ databases">
        <authorList>
            <person name="Legras J.-L."/>
            <person name="Devillers H."/>
            <person name="Grondin C."/>
        </authorList>
    </citation>
    <scope>NUCLEOTIDE SEQUENCE</scope>
    <source>
        <strain evidence="1">CLIB 1444</strain>
    </source>
</reference>
<organism evidence="1 2">
    <name type="scientific">[Candida] jaroonii</name>
    <dbReference type="NCBI Taxonomy" id="467808"/>
    <lineage>
        <taxon>Eukaryota</taxon>
        <taxon>Fungi</taxon>
        <taxon>Dikarya</taxon>
        <taxon>Ascomycota</taxon>
        <taxon>Saccharomycotina</taxon>
        <taxon>Pichiomycetes</taxon>
        <taxon>Debaryomycetaceae</taxon>
        <taxon>Yamadazyma</taxon>
    </lineage>
</organism>
<dbReference type="Proteomes" id="UP001152531">
    <property type="component" value="Unassembled WGS sequence"/>
</dbReference>
<name>A0ACA9Y9I4_9ASCO</name>
<keyword evidence="2" id="KW-1185">Reference proteome</keyword>
<sequence length="65" mass="7886">MSPVEQFLYNTLIKSPGFNRFVTRVYNKVNGIRVQDIREQYTPSFGDKFNAFRIIWVDEFKNFFR</sequence>
<gene>
    <name evidence="1" type="ORF">CLIB1444_07S00980</name>
</gene>
<evidence type="ECO:0000313" key="1">
    <source>
        <dbReference type="EMBL" id="CAH6721723.1"/>
    </source>
</evidence>
<dbReference type="EMBL" id="CALSDN010000007">
    <property type="protein sequence ID" value="CAH6721723.1"/>
    <property type="molecule type" value="Genomic_DNA"/>
</dbReference>